<sequence>MAAQHSTARPTAIACALRRPAQHEPGGGPCCAPLKCGVWRSIGAGMAHALQRRRVLEQCGTMGLGARALLDTPPPESHLTGCGCGGGVGGECDADLAILVSISGSYVNLQPLDMLDLHRRWYQL</sequence>
<dbReference type="Proteomes" id="UP000007752">
    <property type="component" value="Chromosome 9"/>
</dbReference>
<dbReference type="AlphaFoldDB" id="B9G2N0"/>
<accession>B9G2N0</accession>
<proteinExistence type="predicted"/>
<evidence type="ECO:0000313" key="1">
    <source>
        <dbReference type="EMBL" id="EEE69377.1"/>
    </source>
</evidence>
<reference evidence="1" key="2">
    <citation type="submission" date="2008-12" db="EMBL/GenBank/DDBJ databases">
        <title>Improved gene annotation of the rice (Oryza sativa) genomes.</title>
        <authorList>
            <person name="Wang J."/>
            <person name="Li R."/>
            <person name="Fan W."/>
            <person name="Huang Q."/>
            <person name="Zhang J."/>
            <person name="Zhou Y."/>
            <person name="Hu Y."/>
            <person name="Zi S."/>
            <person name="Li J."/>
            <person name="Ni P."/>
            <person name="Zheng H."/>
            <person name="Zhang Y."/>
            <person name="Zhao M."/>
            <person name="Hao Q."/>
            <person name="McDermott J."/>
            <person name="Samudrala R."/>
            <person name="Kristiansen K."/>
            <person name="Wong G.K.-S."/>
        </authorList>
    </citation>
    <scope>NUCLEOTIDE SEQUENCE</scope>
</reference>
<reference evidence="1" key="1">
    <citation type="journal article" date="2005" name="PLoS Biol.">
        <title>The genomes of Oryza sativa: a history of duplications.</title>
        <authorList>
            <person name="Yu J."/>
            <person name="Wang J."/>
            <person name="Lin W."/>
            <person name="Li S."/>
            <person name="Li H."/>
            <person name="Zhou J."/>
            <person name="Ni P."/>
            <person name="Dong W."/>
            <person name="Hu S."/>
            <person name="Zeng C."/>
            <person name="Zhang J."/>
            <person name="Zhang Y."/>
            <person name="Li R."/>
            <person name="Xu Z."/>
            <person name="Li S."/>
            <person name="Li X."/>
            <person name="Zheng H."/>
            <person name="Cong L."/>
            <person name="Lin L."/>
            <person name="Yin J."/>
            <person name="Geng J."/>
            <person name="Li G."/>
            <person name="Shi J."/>
            <person name="Liu J."/>
            <person name="Lv H."/>
            <person name="Li J."/>
            <person name="Wang J."/>
            <person name="Deng Y."/>
            <person name="Ran L."/>
            <person name="Shi X."/>
            <person name="Wang X."/>
            <person name="Wu Q."/>
            <person name="Li C."/>
            <person name="Ren X."/>
            <person name="Wang J."/>
            <person name="Wang X."/>
            <person name="Li D."/>
            <person name="Liu D."/>
            <person name="Zhang X."/>
            <person name="Ji Z."/>
            <person name="Zhao W."/>
            <person name="Sun Y."/>
            <person name="Zhang Z."/>
            <person name="Bao J."/>
            <person name="Han Y."/>
            <person name="Dong L."/>
            <person name="Ji J."/>
            <person name="Chen P."/>
            <person name="Wu S."/>
            <person name="Liu J."/>
            <person name="Xiao Y."/>
            <person name="Bu D."/>
            <person name="Tan J."/>
            <person name="Yang L."/>
            <person name="Ye C."/>
            <person name="Zhang J."/>
            <person name="Xu J."/>
            <person name="Zhou Y."/>
            <person name="Yu Y."/>
            <person name="Zhang B."/>
            <person name="Zhuang S."/>
            <person name="Wei H."/>
            <person name="Liu B."/>
            <person name="Lei M."/>
            <person name="Yu H."/>
            <person name="Li Y."/>
            <person name="Xu H."/>
            <person name="Wei S."/>
            <person name="He X."/>
            <person name="Fang L."/>
            <person name="Zhang Z."/>
            <person name="Zhang Y."/>
            <person name="Huang X."/>
            <person name="Su Z."/>
            <person name="Tong W."/>
            <person name="Li J."/>
            <person name="Tong Z."/>
            <person name="Li S."/>
            <person name="Ye J."/>
            <person name="Wang L."/>
            <person name="Fang L."/>
            <person name="Lei T."/>
            <person name="Chen C."/>
            <person name="Chen H."/>
            <person name="Xu Z."/>
            <person name="Li H."/>
            <person name="Huang H."/>
            <person name="Zhang F."/>
            <person name="Xu H."/>
            <person name="Li N."/>
            <person name="Zhao C."/>
            <person name="Li S."/>
            <person name="Dong L."/>
            <person name="Huang Y."/>
            <person name="Li L."/>
            <person name="Xi Y."/>
            <person name="Qi Q."/>
            <person name="Li W."/>
            <person name="Zhang B."/>
            <person name="Hu W."/>
            <person name="Zhang Y."/>
            <person name="Tian X."/>
            <person name="Jiao Y."/>
            <person name="Liang X."/>
            <person name="Jin J."/>
            <person name="Gao L."/>
            <person name="Zheng W."/>
            <person name="Hao B."/>
            <person name="Liu S."/>
            <person name="Wang W."/>
            <person name="Yuan L."/>
            <person name="Cao M."/>
            <person name="McDermott J."/>
            <person name="Samudrala R."/>
            <person name="Wang J."/>
            <person name="Wong G.K."/>
            <person name="Yang H."/>
        </authorList>
    </citation>
    <scope>NUCLEOTIDE SEQUENCE [LARGE SCALE GENOMIC DNA]</scope>
</reference>
<dbReference type="EMBL" id="CM000146">
    <property type="protein sequence ID" value="EEE69377.1"/>
    <property type="molecule type" value="Genomic_DNA"/>
</dbReference>
<protein>
    <submittedName>
        <fullName evidence="1">Uncharacterized protein</fullName>
    </submittedName>
</protein>
<name>B9G2N0_ORYSJ</name>
<gene>
    <name evidence="1" type="ORF">OsJ_28727</name>
</gene>
<organism evidence="1">
    <name type="scientific">Oryza sativa subsp. japonica</name>
    <name type="common">Rice</name>
    <dbReference type="NCBI Taxonomy" id="39947"/>
    <lineage>
        <taxon>Eukaryota</taxon>
        <taxon>Viridiplantae</taxon>
        <taxon>Streptophyta</taxon>
        <taxon>Embryophyta</taxon>
        <taxon>Tracheophyta</taxon>
        <taxon>Spermatophyta</taxon>
        <taxon>Magnoliopsida</taxon>
        <taxon>Liliopsida</taxon>
        <taxon>Poales</taxon>
        <taxon>Poaceae</taxon>
        <taxon>BOP clade</taxon>
        <taxon>Oryzoideae</taxon>
        <taxon>Oryzeae</taxon>
        <taxon>Oryzinae</taxon>
        <taxon>Oryza</taxon>
        <taxon>Oryza sativa</taxon>
    </lineage>
</organism>